<dbReference type="AlphaFoldDB" id="A0A0F8WIL8"/>
<accession>A0A0F8WIL8</accession>
<name>A0A0F8WIL8_9ZZZZ</name>
<reference evidence="1" key="1">
    <citation type="journal article" date="2015" name="Nature">
        <title>Complex archaea that bridge the gap between prokaryotes and eukaryotes.</title>
        <authorList>
            <person name="Spang A."/>
            <person name="Saw J.H."/>
            <person name="Jorgensen S.L."/>
            <person name="Zaremba-Niedzwiedzka K."/>
            <person name="Martijn J."/>
            <person name="Lind A.E."/>
            <person name="van Eijk R."/>
            <person name="Schleper C."/>
            <person name="Guy L."/>
            <person name="Ettema T.J."/>
        </authorList>
    </citation>
    <scope>NUCLEOTIDE SEQUENCE</scope>
</reference>
<comment type="caution">
    <text evidence="1">The sequence shown here is derived from an EMBL/GenBank/DDBJ whole genome shotgun (WGS) entry which is preliminary data.</text>
</comment>
<proteinExistence type="predicted"/>
<gene>
    <name evidence="1" type="ORF">LCGC14_3148970</name>
</gene>
<feature type="non-terminal residue" evidence="1">
    <location>
        <position position="77"/>
    </location>
</feature>
<evidence type="ECO:0000313" key="1">
    <source>
        <dbReference type="EMBL" id="KKK48060.1"/>
    </source>
</evidence>
<sequence>MPIKNYTTTISAMKSIGEIQGILVAHGAKAIQIEYGDDREPCSLSFIIPTPQGGLSFRLPANIKAMEKVLLQQGAKD</sequence>
<organism evidence="1">
    <name type="scientific">marine sediment metagenome</name>
    <dbReference type="NCBI Taxonomy" id="412755"/>
    <lineage>
        <taxon>unclassified sequences</taxon>
        <taxon>metagenomes</taxon>
        <taxon>ecological metagenomes</taxon>
    </lineage>
</organism>
<protein>
    <submittedName>
        <fullName evidence="1">Uncharacterized protein</fullName>
    </submittedName>
</protein>
<dbReference type="EMBL" id="LAZR01069263">
    <property type="protein sequence ID" value="KKK48060.1"/>
    <property type="molecule type" value="Genomic_DNA"/>
</dbReference>